<name>A0A1H3ZI61_9BACT</name>
<sequence>MPVSVEQAFVRENSFHAPYTTDRIPGAILTSTFGPHAIETTMSPLDFMADGALNAGKFIGALGRSVGLFESAAKTGEMTDYRVFG</sequence>
<gene>
    <name evidence="1" type="ORF">SAMN05192529_11129</name>
</gene>
<dbReference type="STRING" id="551991.SAMN05192529_11129"/>
<organism evidence="1 2">
    <name type="scientific">Arachidicoccus rhizosphaerae</name>
    <dbReference type="NCBI Taxonomy" id="551991"/>
    <lineage>
        <taxon>Bacteria</taxon>
        <taxon>Pseudomonadati</taxon>
        <taxon>Bacteroidota</taxon>
        <taxon>Chitinophagia</taxon>
        <taxon>Chitinophagales</taxon>
        <taxon>Chitinophagaceae</taxon>
        <taxon>Arachidicoccus</taxon>
    </lineage>
</organism>
<keyword evidence="2" id="KW-1185">Reference proteome</keyword>
<reference evidence="1 2" key="1">
    <citation type="submission" date="2016-10" db="EMBL/GenBank/DDBJ databases">
        <authorList>
            <person name="de Groot N.N."/>
        </authorList>
    </citation>
    <scope>NUCLEOTIDE SEQUENCE [LARGE SCALE GENOMIC DNA]</scope>
    <source>
        <strain evidence="1 2">Vu-144</strain>
    </source>
</reference>
<dbReference type="Proteomes" id="UP000199041">
    <property type="component" value="Unassembled WGS sequence"/>
</dbReference>
<proteinExistence type="predicted"/>
<dbReference type="AlphaFoldDB" id="A0A1H3ZI61"/>
<evidence type="ECO:0000313" key="1">
    <source>
        <dbReference type="EMBL" id="SEA23111.1"/>
    </source>
</evidence>
<protein>
    <submittedName>
        <fullName evidence="1">Uncharacterized protein</fullName>
    </submittedName>
</protein>
<evidence type="ECO:0000313" key="2">
    <source>
        <dbReference type="Proteomes" id="UP000199041"/>
    </source>
</evidence>
<dbReference type="RefSeq" id="WP_091397857.1">
    <property type="nucleotide sequence ID" value="NZ_FNQY01000011.1"/>
</dbReference>
<dbReference type="EMBL" id="FNQY01000011">
    <property type="protein sequence ID" value="SEA23111.1"/>
    <property type="molecule type" value="Genomic_DNA"/>
</dbReference>
<accession>A0A1H3ZI61</accession>